<dbReference type="Proteomes" id="UP000287605">
    <property type="component" value="Unassembled WGS sequence"/>
</dbReference>
<feature type="transmembrane region" description="Helical" evidence="11">
    <location>
        <begin position="350"/>
        <end position="372"/>
    </location>
</feature>
<evidence type="ECO:0000259" key="13">
    <source>
        <dbReference type="Pfam" id="PF22776"/>
    </source>
</evidence>
<dbReference type="GO" id="GO:0005886">
    <property type="term" value="C:plasma membrane"/>
    <property type="evidence" value="ECO:0007669"/>
    <property type="project" value="UniProtKB-SubCell"/>
</dbReference>
<keyword evidence="2 11" id="KW-0813">Transport</keyword>
<dbReference type="HAMAP" id="MF_01522">
    <property type="entry name" value="Kup"/>
    <property type="match status" value="1"/>
</dbReference>
<feature type="domain" description="K+ potassium transporter integral membrane" evidence="12">
    <location>
        <begin position="18"/>
        <end position="458"/>
    </location>
</feature>
<comment type="caution">
    <text evidence="14">The sequence shown here is derived from an EMBL/GenBank/DDBJ whole genome shotgun (WGS) entry which is preliminary data.</text>
</comment>
<name>A0A430AZP4_9ENTE</name>
<evidence type="ECO:0000256" key="1">
    <source>
        <dbReference type="ARBA" id="ARBA00004141"/>
    </source>
</evidence>
<accession>A0A430AZP4</accession>
<dbReference type="GO" id="GO:0015293">
    <property type="term" value="F:symporter activity"/>
    <property type="evidence" value="ECO:0007669"/>
    <property type="project" value="UniProtKB-UniRule"/>
</dbReference>
<dbReference type="InterPro" id="IPR053951">
    <property type="entry name" value="K_trans_N"/>
</dbReference>
<keyword evidence="5 11" id="KW-0812">Transmembrane</keyword>
<dbReference type="OrthoDB" id="9805577at2"/>
<feature type="transmembrane region" description="Helical" evidence="11">
    <location>
        <begin position="102"/>
        <end position="126"/>
    </location>
</feature>
<feature type="domain" description="K+ potassium transporter C-terminal" evidence="13">
    <location>
        <begin position="491"/>
        <end position="647"/>
    </location>
</feature>
<feature type="transmembrane region" description="Helical" evidence="11">
    <location>
        <begin position="252"/>
        <end position="274"/>
    </location>
</feature>
<keyword evidence="7 11" id="KW-0630">Potassium</keyword>
<keyword evidence="4 11" id="KW-0633">Potassium transport</keyword>
<organism evidence="14 15">
    <name type="scientific">Vagococcus elongatus</name>
    <dbReference type="NCBI Taxonomy" id="180344"/>
    <lineage>
        <taxon>Bacteria</taxon>
        <taxon>Bacillati</taxon>
        <taxon>Bacillota</taxon>
        <taxon>Bacilli</taxon>
        <taxon>Lactobacillales</taxon>
        <taxon>Enterococcaceae</taxon>
        <taxon>Vagococcus</taxon>
    </lineage>
</organism>
<keyword evidence="9 11" id="KW-0406">Ion transport</keyword>
<evidence type="ECO:0000256" key="2">
    <source>
        <dbReference type="ARBA" id="ARBA00022448"/>
    </source>
</evidence>
<dbReference type="RefSeq" id="WP_126807882.1">
    <property type="nucleotide sequence ID" value="NZ_NGKA01000005.1"/>
</dbReference>
<keyword evidence="3 11" id="KW-1003">Cell membrane</keyword>
<evidence type="ECO:0000256" key="8">
    <source>
        <dbReference type="ARBA" id="ARBA00022989"/>
    </source>
</evidence>
<evidence type="ECO:0000256" key="11">
    <source>
        <dbReference type="HAMAP-Rule" id="MF_01522"/>
    </source>
</evidence>
<dbReference type="EMBL" id="NGKA01000005">
    <property type="protein sequence ID" value="RSU13550.1"/>
    <property type="molecule type" value="Genomic_DNA"/>
</dbReference>
<keyword evidence="15" id="KW-1185">Reference proteome</keyword>
<reference evidence="14 15" key="1">
    <citation type="submission" date="2017-05" db="EMBL/GenBank/DDBJ databases">
        <title>Vagococcus spp. assemblies.</title>
        <authorList>
            <person name="Gulvik C.A."/>
        </authorList>
    </citation>
    <scope>NUCLEOTIDE SEQUENCE [LARGE SCALE GENOMIC DNA]</scope>
    <source>
        <strain evidence="14 15">CCUG 51432</strain>
    </source>
</reference>
<evidence type="ECO:0000259" key="12">
    <source>
        <dbReference type="Pfam" id="PF02705"/>
    </source>
</evidence>
<evidence type="ECO:0000256" key="3">
    <source>
        <dbReference type="ARBA" id="ARBA00022475"/>
    </source>
</evidence>
<feature type="transmembrane region" description="Helical" evidence="11">
    <location>
        <begin position="221"/>
        <end position="240"/>
    </location>
</feature>
<evidence type="ECO:0000256" key="5">
    <source>
        <dbReference type="ARBA" id="ARBA00022692"/>
    </source>
</evidence>
<dbReference type="Pfam" id="PF22776">
    <property type="entry name" value="K_trans_C"/>
    <property type="match status" value="1"/>
</dbReference>
<dbReference type="PANTHER" id="PTHR30540:SF83">
    <property type="entry name" value="K+ POTASSIUM TRANSPORTER"/>
    <property type="match status" value="1"/>
</dbReference>
<dbReference type="InterPro" id="IPR023051">
    <property type="entry name" value="Kup"/>
</dbReference>
<evidence type="ECO:0000256" key="4">
    <source>
        <dbReference type="ARBA" id="ARBA00022538"/>
    </source>
</evidence>
<feature type="transmembrane region" description="Helical" evidence="11">
    <location>
        <begin position="54"/>
        <end position="81"/>
    </location>
</feature>
<comment type="subcellular location">
    <subcellularLocation>
        <location evidence="11">Cell membrane</location>
        <topology evidence="11">Multi-pass membrane protein</topology>
    </subcellularLocation>
    <subcellularLocation>
        <location evidence="1">Membrane</location>
        <topology evidence="1">Multi-pass membrane protein</topology>
    </subcellularLocation>
</comment>
<keyword evidence="10 11" id="KW-0472">Membrane</keyword>
<evidence type="ECO:0000256" key="9">
    <source>
        <dbReference type="ARBA" id="ARBA00023065"/>
    </source>
</evidence>
<sequence>MSKTVVDNQFDKFKLSGALIAMGVVYGDIGTSPLYVMKAIIEGNGGLSEVSPDFIIGAVSLVIWTVTLLTTVKYVMIALRADNHGEGGIFSLYTLVRKMSPYLIIPAMIGGATLLADGVLTPAVTITTAVEGLRGIPVFYNIFGNNQNVIVAITITIVLILFMIQRFGTEKVGKAFGPIMLGWFTFIGLVGAYNFLGDLSVIRAINPYYAIKLLTSPQNKAGIFILGSVFLATTGAEALYSDMGHVGRKNILGSWPYIKVCLILNYLGQAAWIISVSNDPKYLAVEVLNPFFRMIPDSLSIFSVVFATIAAVIASQALISGSYTLVSEAIKLHLFPKLRIIYPTDQKGQLYIPAINWALCLLCVSIVVAFRTSAHLEAAYGLAITITMLMTTILLLFYLLKNNVPKIISFGIFIFFGAIETIFFLSSATKFLHGGYTAVGIALAILLIMIIWERSYLIRERVSVRVDLKDYVDQLVSLSNDESLPLFQTNVVYLTTNLRGHRIGRDILYSILDKKPKRAKVYWFVNVFVTDEPYTKEYLVDMMGTDCIVNVQLKLGFRVRQDVNLYIRQIVNDLMEQGMIEKQPQKYTILPGREVGDFSFVLLKEELARVNTGLSNFDKVIYQLKIAIKTITTSTANWFGLEYSDVVTERVPLILDTKFKHKRKLTQIITGDFYSEEDEDSNDSIRDTTAKG</sequence>
<evidence type="ECO:0000313" key="15">
    <source>
        <dbReference type="Proteomes" id="UP000287605"/>
    </source>
</evidence>
<gene>
    <name evidence="11" type="primary">kup</name>
    <name evidence="14" type="ORF">CBF29_04670</name>
</gene>
<dbReference type="GO" id="GO:0015079">
    <property type="term" value="F:potassium ion transmembrane transporter activity"/>
    <property type="evidence" value="ECO:0007669"/>
    <property type="project" value="UniProtKB-UniRule"/>
</dbReference>
<feature type="transmembrane region" description="Helical" evidence="11">
    <location>
        <begin position="301"/>
        <end position="330"/>
    </location>
</feature>
<protein>
    <recommendedName>
        <fullName evidence="11">Probable potassium transport system protein Kup</fullName>
    </recommendedName>
</protein>
<proteinExistence type="inferred from homology"/>
<dbReference type="Pfam" id="PF02705">
    <property type="entry name" value="K_trans"/>
    <property type="match status" value="1"/>
</dbReference>
<dbReference type="InterPro" id="IPR053952">
    <property type="entry name" value="K_trans_C"/>
</dbReference>
<feature type="transmembrane region" description="Helical" evidence="11">
    <location>
        <begin position="176"/>
        <end position="196"/>
    </location>
</feature>
<evidence type="ECO:0000313" key="14">
    <source>
        <dbReference type="EMBL" id="RSU13550.1"/>
    </source>
</evidence>
<dbReference type="InterPro" id="IPR003855">
    <property type="entry name" value="K+_transporter"/>
</dbReference>
<evidence type="ECO:0000256" key="7">
    <source>
        <dbReference type="ARBA" id="ARBA00022958"/>
    </source>
</evidence>
<feature type="transmembrane region" description="Helical" evidence="11">
    <location>
        <begin position="431"/>
        <end position="452"/>
    </location>
</feature>
<feature type="transmembrane region" description="Helical" evidence="11">
    <location>
        <begin position="146"/>
        <end position="164"/>
    </location>
</feature>
<evidence type="ECO:0000256" key="10">
    <source>
        <dbReference type="ARBA" id="ARBA00023136"/>
    </source>
</evidence>
<evidence type="ECO:0000256" key="6">
    <source>
        <dbReference type="ARBA" id="ARBA00022847"/>
    </source>
</evidence>
<feature type="transmembrane region" description="Helical" evidence="11">
    <location>
        <begin position="378"/>
        <end position="400"/>
    </location>
</feature>
<comment type="similarity">
    <text evidence="11">Belongs to the HAK/KUP transporter (TC 2.A.72) family.</text>
</comment>
<comment type="catalytic activity">
    <reaction evidence="11">
        <text>K(+)(in) + H(+)(in) = K(+)(out) + H(+)(out)</text>
        <dbReference type="Rhea" id="RHEA:28490"/>
        <dbReference type="ChEBI" id="CHEBI:15378"/>
        <dbReference type="ChEBI" id="CHEBI:29103"/>
    </reaction>
</comment>
<feature type="transmembrane region" description="Helical" evidence="11">
    <location>
        <begin position="407"/>
        <end position="425"/>
    </location>
</feature>
<keyword evidence="6 11" id="KW-0769">Symport</keyword>
<keyword evidence="8 11" id="KW-1133">Transmembrane helix</keyword>
<dbReference type="AlphaFoldDB" id="A0A430AZP4"/>
<dbReference type="PANTHER" id="PTHR30540">
    <property type="entry name" value="OSMOTIC STRESS POTASSIUM TRANSPORTER"/>
    <property type="match status" value="1"/>
</dbReference>
<comment type="function">
    <text evidence="11">Transport of potassium into the cell. Likely operates as a K(+):H(+) symporter.</text>
</comment>